<reference evidence="6 7" key="1">
    <citation type="submission" date="2020-04" db="EMBL/GenBank/DDBJ databases">
        <authorList>
            <person name="Yoon J."/>
        </authorList>
    </citation>
    <scope>NUCLEOTIDE SEQUENCE [LARGE SCALE GENOMIC DNA]</scope>
    <source>
        <strain evidence="6 7">KMU-166</strain>
    </source>
</reference>
<protein>
    <submittedName>
        <fullName evidence="6">Homogentisate 1,2-dioxygenase</fullName>
    </submittedName>
</protein>
<dbReference type="EMBL" id="JAAWWK010000005">
    <property type="protein sequence ID" value="NKI18675.1"/>
    <property type="molecule type" value="Genomic_DNA"/>
</dbReference>
<dbReference type="RefSeq" id="WP_168451187.1">
    <property type="nucleotide sequence ID" value="NZ_JAAWWK010000005.1"/>
</dbReference>
<dbReference type="Proteomes" id="UP000765845">
    <property type="component" value="Unassembled WGS sequence"/>
</dbReference>
<accession>A0ABX1GIA5</accession>
<dbReference type="InterPro" id="IPR005708">
    <property type="entry name" value="Homogentis_dOase"/>
</dbReference>
<evidence type="ECO:0000313" key="6">
    <source>
        <dbReference type="EMBL" id="NKI18675.1"/>
    </source>
</evidence>
<comment type="caution">
    <text evidence="6">The sequence shown here is derived from an EMBL/GenBank/DDBJ whole genome shotgun (WGS) entry which is preliminary data.</text>
</comment>
<dbReference type="Pfam" id="PF20510">
    <property type="entry name" value="HgmA_N"/>
    <property type="match status" value="1"/>
</dbReference>
<proteinExistence type="predicted"/>
<keyword evidence="4" id="KW-0408">Iron</keyword>
<name>A0ABX1GIA5_9GAMM</name>
<evidence type="ECO:0000313" key="7">
    <source>
        <dbReference type="Proteomes" id="UP000765845"/>
    </source>
</evidence>
<keyword evidence="1" id="KW-0479">Metal-binding</keyword>
<evidence type="ECO:0000256" key="4">
    <source>
        <dbReference type="ARBA" id="ARBA00023004"/>
    </source>
</evidence>
<keyword evidence="3" id="KW-0560">Oxidoreductase</keyword>
<evidence type="ECO:0000259" key="5">
    <source>
        <dbReference type="Pfam" id="PF20510"/>
    </source>
</evidence>
<dbReference type="PANTHER" id="PTHR11056:SF0">
    <property type="entry name" value="HOMOGENTISATE 1,2-DIOXYGENASE"/>
    <property type="match status" value="1"/>
</dbReference>
<evidence type="ECO:0000256" key="1">
    <source>
        <dbReference type="ARBA" id="ARBA00022723"/>
    </source>
</evidence>
<dbReference type="InterPro" id="IPR046452">
    <property type="entry name" value="HgmA_N"/>
</dbReference>
<gene>
    <name evidence="6" type="ORF">HCU74_14780</name>
</gene>
<organism evidence="6 7">
    <name type="scientific">Spongiibacter thalassae</name>
    <dbReference type="NCBI Taxonomy" id="2721624"/>
    <lineage>
        <taxon>Bacteria</taxon>
        <taxon>Pseudomonadati</taxon>
        <taxon>Pseudomonadota</taxon>
        <taxon>Gammaproteobacteria</taxon>
        <taxon>Cellvibrionales</taxon>
        <taxon>Spongiibacteraceae</taxon>
        <taxon>Spongiibacter</taxon>
    </lineage>
</organism>
<dbReference type="PANTHER" id="PTHR11056">
    <property type="entry name" value="HOMOGENTISATE 1,2-DIOXYGENASE"/>
    <property type="match status" value="1"/>
</dbReference>
<keyword evidence="2" id="KW-0223">Dioxygenase</keyword>
<keyword evidence="7" id="KW-1185">Reference proteome</keyword>
<feature type="domain" description="Homogentisate 1,2-dioxygenase N-terminal" evidence="5">
    <location>
        <begin position="102"/>
        <end position="231"/>
    </location>
</feature>
<evidence type="ECO:0000256" key="2">
    <source>
        <dbReference type="ARBA" id="ARBA00022964"/>
    </source>
</evidence>
<dbReference type="SUPFAM" id="SSF51182">
    <property type="entry name" value="RmlC-like cupins"/>
    <property type="match status" value="1"/>
</dbReference>
<dbReference type="InterPro" id="IPR011051">
    <property type="entry name" value="RmlC_Cupin_sf"/>
</dbReference>
<sequence>MKNSWIQASSGVYVPQARVGVREMHEEHISREGFFGPASMIYHEKPAKAPTRVEGSLAVRMAKVEHFDQLDEESEAGLPTLMLHNPELSISLSRRVAEMPFLLRNIDADTLIYVQSGSGTLATEFGPLEYSGGDYLYIPKGISYRQMPSSLTVALVVESMAPIGIAEHAMLGRHTPFDSGVLGIPEVQAYDWPEQDEWELKLKQGEELTSWFFDDLPFDVIGWKGDLFPFRLSEKDIRHISAERMHIAPSSWCIFESASFFCVAFRPMSGVSDVEAEELPSRHRNLDMEEVLMIRSLFAGVEAPELWHMPQAVTHGPLGEHRDMFEMFRKQIEAEGGKLERTFDAVSIDPYKRVTPTPAYLAMVAKY</sequence>
<evidence type="ECO:0000256" key="3">
    <source>
        <dbReference type="ARBA" id="ARBA00023002"/>
    </source>
</evidence>